<dbReference type="CDD" id="cd00093">
    <property type="entry name" value="HTH_XRE"/>
    <property type="match status" value="1"/>
</dbReference>
<evidence type="ECO:0000313" key="2">
    <source>
        <dbReference type="EMBL" id="WOF14986.1"/>
    </source>
</evidence>
<evidence type="ECO:0000313" key="3">
    <source>
        <dbReference type="Proteomes" id="UP001302374"/>
    </source>
</evidence>
<accession>A0ABZ0G2K9</accession>
<dbReference type="Proteomes" id="UP001302374">
    <property type="component" value="Chromosome"/>
</dbReference>
<dbReference type="Gene3D" id="1.10.260.40">
    <property type="entry name" value="lambda repressor-like DNA-binding domains"/>
    <property type="match status" value="1"/>
</dbReference>
<reference evidence="2 3" key="1">
    <citation type="submission" date="2019-09" db="EMBL/GenBank/DDBJ databases">
        <title>Butyricimonas paravirosa DSM 105722 (=214-4 = JCM 18677 = CCUG 65563).</title>
        <authorList>
            <person name="Le Roy T."/>
            <person name="Cani P.D."/>
        </authorList>
    </citation>
    <scope>NUCLEOTIDE SEQUENCE [LARGE SCALE GENOMIC DNA]</scope>
    <source>
        <strain evidence="2 3">DSM 105722</strain>
    </source>
</reference>
<dbReference type="InterPro" id="IPR010982">
    <property type="entry name" value="Lambda_DNA-bd_dom_sf"/>
</dbReference>
<protein>
    <submittedName>
        <fullName evidence="2">Helix-turn-helix domain-containing protein</fullName>
    </submittedName>
</protein>
<dbReference type="EMBL" id="CP043839">
    <property type="protein sequence ID" value="WOF14986.1"/>
    <property type="molecule type" value="Genomic_DNA"/>
</dbReference>
<dbReference type="RefSeq" id="WP_118304567.1">
    <property type="nucleotide sequence ID" value="NZ_CANUDH010000033.1"/>
</dbReference>
<keyword evidence="3" id="KW-1185">Reference proteome</keyword>
<dbReference type="Pfam" id="PF01381">
    <property type="entry name" value="HTH_3"/>
    <property type="match status" value="1"/>
</dbReference>
<feature type="domain" description="HTH cro/C1-type" evidence="1">
    <location>
        <begin position="34"/>
        <end position="66"/>
    </location>
</feature>
<name>A0ABZ0G2K9_9BACT</name>
<evidence type="ECO:0000259" key="1">
    <source>
        <dbReference type="PROSITE" id="PS50943"/>
    </source>
</evidence>
<dbReference type="SUPFAM" id="SSF47413">
    <property type="entry name" value="lambda repressor-like DNA-binding domains"/>
    <property type="match status" value="1"/>
</dbReference>
<dbReference type="InterPro" id="IPR001387">
    <property type="entry name" value="Cro/C1-type_HTH"/>
</dbReference>
<dbReference type="PROSITE" id="PS50943">
    <property type="entry name" value="HTH_CROC1"/>
    <property type="match status" value="1"/>
</dbReference>
<gene>
    <name evidence="2" type="ORF">F1644_11585</name>
</gene>
<proteinExistence type="predicted"/>
<sequence length="84" mass="9998">MNWGCPKTFELSRFYRKFALKGKYIALWISINLLKNRRALLGLTQQDLADYTGLSPQIIKSIETGKQIHKRSYQERLHRFLRNN</sequence>
<organism evidence="2 3">
    <name type="scientific">Butyricimonas paravirosa</name>
    <dbReference type="NCBI Taxonomy" id="1472417"/>
    <lineage>
        <taxon>Bacteria</taxon>
        <taxon>Pseudomonadati</taxon>
        <taxon>Bacteroidota</taxon>
        <taxon>Bacteroidia</taxon>
        <taxon>Bacteroidales</taxon>
        <taxon>Odoribacteraceae</taxon>
        <taxon>Butyricimonas</taxon>
    </lineage>
</organism>